<dbReference type="GO" id="GO:0080120">
    <property type="term" value="P:CAAX-box protein maturation"/>
    <property type="evidence" value="ECO:0007669"/>
    <property type="project" value="UniProtKB-ARBA"/>
</dbReference>
<dbReference type="GO" id="GO:0004175">
    <property type="term" value="F:endopeptidase activity"/>
    <property type="evidence" value="ECO:0007669"/>
    <property type="project" value="UniProtKB-ARBA"/>
</dbReference>
<keyword evidence="1" id="KW-0472">Membrane</keyword>
<dbReference type="RefSeq" id="WP_201684375.1">
    <property type="nucleotide sequence ID" value="NZ_JAEQNA010000004.1"/>
</dbReference>
<gene>
    <name evidence="3" type="ORF">JI739_13180</name>
</gene>
<protein>
    <submittedName>
        <fullName evidence="3">CPBP family intramembrane metalloprotease</fullName>
    </submittedName>
</protein>
<organism evidence="3 4">
    <name type="scientific">Ramlibacter aurantiacus</name>
    <dbReference type="NCBI Taxonomy" id="2801330"/>
    <lineage>
        <taxon>Bacteria</taxon>
        <taxon>Pseudomonadati</taxon>
        <taxon>Pseudomonadota</taxon>
        <taxon>Betaproteobacteria</taxon>
        <taxon>Burkholderiales</taxon>
        <taxon>Comamonadaceae</taxon>
        <taxon>Ramlibacter</taxon>
    </lineage>
</organism>
<feature type="transmembrane region" description="Helical" evidence="1">
    <location>
        <begin position="49"/>
        <end position="72"/>
    </location>
</feature>
<dbReference type="Proteomes" id="UP000613011">
    <property type="component" value="Unassembled WGS sequence"/>
</dbReference>
<dbReference type="GO" id="GO:0008237">
    <property type="term" value="F:metallopeptidase activity"/>
    <property type="evidence" value="ECO:0007669"/>
    <property type="project" value="UniProtKB-KW"/>
</dbReference>
<evidence type="ECO:0000313" key="4">
    <source>
        <dbReference type="Proteomes" id="UP000613011"/>
    </source>
</evidence>
<keyword evidence="1" id="KW-0812">Transmembrane</keyword>
<feature type="transmembrane region" description="Helical" evidence="1">
    <location>
        <begin position="93"/>
        <end position="114"/>
    </location>
</feature>
<comment type="caution">
    <text evidence="3">The sequence shown here is derived from an EMBL/GenBank/DDBJ whole genome shotgun (WGS) entry which is preliminary data.</text>
</comment>
<dbReference type="EMBL" id="JAEQNA010000004">
    <property type="protein sequence ID" value="MBL0421306.1"/>
    <property type="molecule type" value="Genomic_DNA"/>
</dbReference>
<dbReference type="Pfam" id="PF02517">
    <property type="entry name" value="Rce1-like"/>
    <property type="match status" value="1"/>
</dbReference>
<evidence type="ECO:0000256" key="1">
    <source>
        <dbReference type="SAM" id="Phobius"/>
    </source>
</evidence>
<reference evidence="3" key="1">
    <citation type="submission" date="2021-01" db="EMBL/GenBank/DDBJ databases">
        <title>Ramlibacter sp. strain AW1 16S ribosomal RNA gene Genome sequencing and assembly.</title>
        <authorList>
            <person name="Kang M."/>
        </authorList>
    </citation>
    <scope>NUCLEOTIDE SEQUENCE</scope>
    <source>
        <strain evidence="3">AW1</strain>
    </source>
</reference>
<evidence type="ECO:0000259" key="2">
    <source>
        <dbReference type="Pfam" id="PF02517"/>
    </source>
</evidence>
<dbReference type="InterPro" id="IPR003675">
    <property type="entry name" value="Rce1/LyrA-like_dom"/>
</dbReference>
<sequence length="248" mass="25526">MKPPSFTRRFGLPFAAALLGIGVLGHQVWGQLGHLALPPSVAGLPRWQVLLLSLSNPLLLSVLGSLAGAALAHRVGLVSALAGTAPWPSARDATRAGLVGLAVAVLLFGADVLLRRATGADLPQGPVSGGQLALGVLYGGITEEVMLRWGLLSALACGLHRVFGRNGQRPGLAWIANAITAVLFALGHLPALLALGEPTPVLLARVLVLNTVAGLAYGWLFWRGQLESAMTAHAATHVGFWVLGGLAG</sequence>
<keyword evidence="1" id="KW-1133">Transmembrane helix</keyword>
<keyword evidence="4" id="KW-1185">Reference proteome</keyword>
<keyword evidence="3" id="KW-0482">Metalloprotease</keyword>
<evidence type="ECO:0000313" key="3">
    <source>
        <dbReference type="EMBL" id="MBL0421306.1"/>
    </source>
</evidence>
<keyword evidence="3" id="KW-0378">Hydrolase</keyword>
<dbReference type="AlphaFoldDB" id="A0A936ZPD1"/>
<feature type="transmembrane region" description="Helical" evidence="1">
    <location>
        <begin position="175"/>
        <end position="196"/>
    </location>
</feature>
<keyword evidence="3" id="KW-0645">Protease</keyword>
<feature type="domain" description="CAAX prenyl protease 2/Lysostaphin resistance protein A-like" evidence="2">
    <location>
        <begin position="132"/>
        <end position="236"/>
    </location>
</feature>
<accession>A0A936ZPD1</accession>
<feature type="transmembrane region" description="Helical" evidence="1">
    <location>
        <begin position="202"/>
        <end position="222"/>
    </location>
</feature>
<proteinExistence type="predicted"/>
<name>A0A936ZPD1_9BURK</name>